<keyword evidence="2" id="KW-1185">Reference proteome</keyword>
<evidence type="ECO:0000313" key="2">
    <source>
        <dbReference type="Proteomes" id="UP000489600"/>
    </source>
</evidence>
<gene>
    <name evidence="1" type="ORF">ANE_LOCUS10439</name>
</gene>
<dbReference type="EMBL" id="CABITT030000004">
    <property type="protein sequence ID" value="VVA99994.1"/>
    <property type="molecule type" value="Genomic_DNA"/>
</dbReference>
<evidence type="ECO:0000313" key="1">
    <source>
        <dbReference type="EMBL" id="VVA99994.1"/>
    </source>
</evidence>
<sequence>MAVQATLGGPGVWLLHLARIRIFQDFSWTNRRALTRVYRGIGLLSDGYSLLGMPIPRWKLLLSIPCVSISSVWISVKVVFLSLSFVSPSLRLQDMAYDWIRFEFFSVTRRPDV</sequence>
<reference evidence="1" key="1">
    <citation type="submission" date="2019-07" db="EMBL/GenBank/DDBJ databases">
        <authorList>
            <person name="Dittberner H."/>
        </authorList>
    </citation>
    <scope>NUCLEOTIDE SEQUENCE [LARGE SCALE GENOMIC DNA]</scope>
</reference>
<comment type="caution">
    <text evidence="1">The sequence shown here is derived from an EMBL/GenBank/DDBJ whole genome shotgun (WGS) entry which is preliminary data.</text>
</comment>
<accession>A0A565BF53</accession>
<organism evidence="1 2">
    <name type="scientific">Arabis nemorensis</name>
    <dbReference type="NCBI Taxonomy" id="586526"/>
    <lineage>
        <taxon>Eukaryota</taxon>
        <taxon>Viridiplantae</taxon>
        <taxon>Streptophyta</taxon>
        <taxon>Embryophyta</taxon>
        <taxon>Tracheophyta</taxon>
        <taxon>Spermatophyta</taxon>
        <taxon>Magnoliopsida</taxon>
        <taxon>eudicotyledons</taxon>
        <taxon>Gunneridae</taxon>
        <taxon>Pentapetalae</taxon>
        <taxon>rosids</taxon>
        <taxon>malvids</taxon>
        <taxon>Brassicales</taxon>
        <taxon>Brassicaceae</taxon>
        <taxon>Arabideae</taxon>
        <taxon>Arabis</taxon>
    </lineage>
</organism>
<proteinExistence type="predicted"/>
<name>A0A565BF53_9BRAS</name>
<dbReference type="AlphaFoldDB" id="A0A565BF53"/>
<dbReference type="Proteomes" id="UP000489600">
    <property type="component" value="Unassembled WGS sequence"/>
</dbReference>
<protein>
    <submittedName>
        <fullName evidence="1">Uncharacterized protein</fullName>
    </submittedName>
</protein>